<dbReference type="AlphaFoldDB" id="A0A644XTU2"/>
<proteinExistence type="predicted"/>
<comment type="caution">
    <text evidence="1">The sequence shown here is derived from an EMBL/GenBank/DDBJ whole genome shotgun (WGS) entry which is preliminary data.</text>
</comment>
<reference evidence="1" key="1">
    <citation type="submission" date="2019-08" db="EMBL/GenBank/DDBJ databases">
        <authorList>
            <person name="Kucharzyk K."/>
            <person name="Murdoch R.W."/>
            <person name="Higgins S."/>
            <person name="Loffler F."/>
        </authorList>
    </citation>
    <scope>NUCLEOTIDE SEQUENCE</scope>
</reference>
<sequence>MYLSVGSAVMSPMIFEKSLSMVRNCGKQIADCAIHVVDLQEKSWDWSKGEPPVDNPAYYLRFMKTFSRMGCNASYTCSDNHAFFVSLYRELDKRS</sequence>
<evidence type="ECO:0000313" key="1">
    <source>
        <dbReference type="EMBL" id="MPM19181.1"/>
    </source>
</evidence>
<dbReference type="EMBL" id="VSSQ01003127">
    <property type="protein sequence ID" value="MPM19181.1"/>
    <property type="molecule type" value="Genomic_DNA"/>
</dbReference>
<protein>
    <submittedName>
        <fullName evidence="1">Uncharacterized protein</fullName>
    </submittedName>
</protein>
<gene>
    <name evidence="1" type="ORF">SDC9_65599</name>
</gene>
<organism evidence="1">
    <name type="scientific">bioreactor metagenome</name>
    <dbReference type="NCBI Taxonomy" id="1076179"/>
    <lineage>
        <taxon>unclassified sequences</taxon>
        <taxon>metagenomes</taxon>
        <taxon>ecological metagenomes</taxon>
    </lineage>
</organism>
<accession>A0A644XTU2</accession>
<name>A0A644XTU2_9ZZZZ</name>